<evidence type="ECO:0000256" key="1">
    <source>
        <dbReference type="ARBA" id="ARBA00004123"/>
    </source>
</evidence>
<dbReference type="SUPFAM" id="SSF101936">
    <property type="entry name" value="DNA-binding pseudobarrel domain"/>
    <property type="match status" value="1"/>
</dbReference>
<dbReference type="GO" id="GO:0005634">
    <property type="term" value="C:nucleus"/>
    <property type="evidence" value="ECO:0007669"/>
    <property type="project" value="UniProtKB-SubCell"/>
</dbReference>
<dbReference type="InterPro" id="IPR044800">
    <property type="entry name" value="LEC2-like"/>
</dbReference>
<reference evidence="7" key="1">
    <citation type="journal article" date="2019" name="BMC Genomics">
        <title>A new reference genome for Sorghum bicolor reveals high levels of sequence similarity between sweet and grain genotypes: implications for the genetics of sugar metabolism.</title>
        <authorList>
            <person name="Cooper E.A."/>
            <person name="Brenton Z.W."/>
            <person name="Flinn B.S."/>
            <person name="Jenkins J."/>
            <person name="Shu S."/>
            <person name="Flowers D."/>
            <person name="Luo F."/>
            <person name="Wang Y."/>
            <person name="Xia P."/>
            <person name="Barry K."/>
            <person name="Daum C."/>
            <person name="Lipzen A."/>
            <person name="Yoshinaga Y."/>
            <person name="Schmutz J."/>
            <person name="Saski C."/>
            <person name="Vermerris W."/>
            <person name="Kresovich S."/>
        </authorList>
    </citation>
    <scope>NUCLEOTIDE SEQUENCE</scope>
</reference>
<comment type="caution">
    <text evidence="7">The sequence shown here is derived from an EMBL/GenBank/DDBJ whole genome shotgun (WGS) entry which is preliminary data.</text>
</comment>
<dbReference type="PANTHER" id="PTHR31140:SF46">
    <property type="entry name" value="AP2_ERF AND B3 DOMAIN-CONTAINING TRANSCRIPTION FACTOR"/>
    <property type="match status" value="1"/>
</dbReference>
<evidence type="ECO:0000256" key="4">
    <source>
        <dbReference type="ARBA" id="ARBA00023163"/>
    </source>
</evidence>
<organism evidence="7 8">
    <name type="scientific">Sorghum bicolor</name>
    <name type="common">Sorghum</name>
    <name type="synonym">Sorghum vulgare</name>
    <dbReference type="NCBI Taxonomy" id="4558"/>
    <lineage>
        <taxon>Eukaryota</taxon>
        <taxon>Viridiplantae</taxon>
        <taxon>Streptophyta</taxon>
        <taxon>Embryophyta</taxon>
        <taxon>Tracheophyta</taxon>
        <taxon>Spermatophyta</taxon>
        <taxon>Magnoliopsida</taxon>
        <taxon>Liliopsida</taxon>
        <taxon>Poales</taxon>
        <taxon>Poaceae</taxon>
        <taxon>PACMAD clade</taxon>
        <taxon>Panicoideae</taxon>
        <taxon>Andropogonodae</taxon>
        <taxon>Andropogoneae</taxon>
        <taxon>Sorghinae</taxon>
        <taxon>Sorghum</taxon>
    </lineage>
</organism>
<keyword evidence="5" id="KW-0539">Nucleus</keyword>
<evidence type="ECO:0000256" key="2">
    <source>
        <dbReference type="ARBA" id="ARBA00023015"/>
    </source>
</evidence>
<dbReference type="Gene3D" id="2.40.330.10">
    <property type="entry name" value="DNA-binding pseudobarrel domain"/>
    <property type="match status" value="1"/>
</dbReference>
<dbReference type="CDD" id="cd10017">
    <property type="entry name" value="B3_DNA"/>
    <property type="match status" value="1"/>
</dbReference>
<accession>A0A921U966</accession>
<protein>
    <recommendedName>
        <fullName evidence="6">TF-B3 domain-containing protein</fullName>
    </recommendedName>
</protein>
<comment type="subcellular location">
    <subcellularLocation>
        <location evidence="1">Nucleus</location>
    </subcellularLocation>
</comment>
<name>A0A921U966_SORBI</name>
<reference evidence="7" key="2">
    <citation type="submission" date="2020-10" db="EMBL/GenBank/DDBJ databases">
        <authorList>
            <person name="Cooper E.A."/>
            <person name="Brenton Z.W."/>
            <person name="Flinn B.S."/>
            <person name="Jenkins J."/>
            <person name="Shu S."/>
            <person name="Flowers D."/>
            <person name="Luo F."/>
            <person name="Wang Y."/>
            <person name="Xia P."/>
            <person name="Barry K."/>
            <person name="Daum C."/>
            <person name="Lipzen A."/>
            <person name="Yoshinaga Y."/>
            <person name="Schmutz J."/>
            <person name="Saski C."/>
            <person name="Vermerris W."/>
            <person name="Kresovich S."/>
        </authorList>
    </citation>
    <scope>NUCLEOTIDE SEQUENCE</scope>
</reference>
<keyword evidence="2" id="KW-0805">Transcription regulation</keyword>
<evidence type="ECO:0000256" key="3">
    <source>
        <dbReference type="ARBA" id="ARBA00023125"/>
    </source>
</evidence>
<feature type="domain" description="TF-B3" evidence="6">
    <location>
        <begin position="79"/>
        <end position="188"/>
    </location>
</feature>
<dbReference type="PANTHER" id="PTHR31140">
    <property type="entry name" value="B3 DOMAIN-CONTAINING TRANSCRIPTION FACTOR ABI3"/>
    <property type="match status" value="1"/>
</dbReference>
<evidence type="ECO:0000256" key="5">
    <source>
        <dbReference type="ARBA" id="ARBA00023242"/>
    </source>
</evidence>
<dbReference type="AlphaFoldDB" id="A0A921U966"/>
<dbReference type="EMBL" id="CM027686">
    <property type="protein sequence ID" value="KAG0523089.1"/>
    <property type="molecule type" value="Genomic_DNA"/>
</dbReference>
<keyword evidence="3" id="KW-0238">DNA-binding</keyword>
<dbReference type="SMART" id="SM01019">
    <property type="entry name" value="B3"/>
    <property type="match status" value="1"/>
</dbReference>
<evidence type="ECO:0000259" key="6">
    <source>
        <dbReference type="PROSITE" id="PS50863"/>
    </source>
</evidence>
<gene>
    <name evidence="7" type="ORF">BDA96_07G094100</name>
</gene>
<dbReference type="GO" id="GO:0003700">
    <property type="term" value="F:DNA-binding transcription factor activity"/>
    <property type="evidence" value="ECO:0007669"/>
    <property type="project" value="InterPro"/>
</dbReference>
<sequence>MAFSTRTISREMEVQMGNAPPCLNPFPLVNPLLPARYVSPYSSKSTPVFQSGMSNAYGALDLRGERKRGRKVIDMEYLFGKILTTTDVGKMNRVLIPRQCAEGCFPKISEGNSGGDDDFLNFEDCSTGLIWRFRFCLCNKSKKYFLTKGWHVYIKDKNLQKGDVLSFYRDASKTTSPNHMFIHIKPNTRTMSLPDHVSSPIFSPSSLMINDQFHQSLGFGTSHGIVPVLKPLSFGSRELMPATNLMTQLTKFPKLVTPEIVREEKHLRLFGVDIDIPNHDYGDES</sequence>
<evidence type="ECO:0000313" key="8">
    <source>
        <dbReference type="Proteomes" id="UP000807115"/>
    </source>
</evidence>
<evidence type="ECO:0000313" key="7">
    <source>
        <dbReference type="EMBL" id="KAG0523089.1"/>
    </source>
</evidence>
<dbReference type="Proteomes" id="UP000807115">
    <property type="component" value="Chromosome 7"/>
</dbReference>
<dbReference type="InterPro" id="IPR003340">
    <property type="entry name" value="B3_DNA-bd"/>
</dbReference>
<dbReference type="PROSITE" id="PS50863">
    <property type="entry name" value="B3"/>
    <property type="match status" value="1"/>
</dbReference>
<keyword evidence="4" id="KW-0804">Transcription</keyword>
<dbReference type="GO" id="GO:0003677">
    <property type="term" value="F:DNA binding"/>
    <property type="evidence" value="ECO:0007669"/>
    <property type="project" value="UniProtKB-KW"/>
</dbReference>
<dbReference type="InterPro" id="IPR015300">
    <property type="entry name" value="DNA-bd_pseudobarrel_sf"/>
</dbReference>
<proteinExistence type="predicted"/>
<dbReference type="Pfam" id="PF02362">
    <property type="entry name" value="B3"/>
    <property type="match status" value="1"/>
</dbReference>